<protein>
    <submittedName>
        <fullName evidence="1">Uncharacterized protein</fullName>
    </submittedName>
</protein>
<sequence length="171" mass="19305">MTTANQFHDRLVREARIRATILLKSARAGDTAALARLGGALKRRRALDVTAQELAGVSYPDLRDKVQAPPLASPARFFDRPVAMHCNHWFAHYEHAKKHLADHGGFLFPFRTQFVIVDADFMRTLLLDPDDHAWRAIGYDWVQPDDVGAFARLNRILCRAGFFAKGENHDG</sequence>
<proteinExistence type="predicted"/>
<dbReference type="EMBL" id="SULI01000026">
    <property type="protein sequence ID" value="TKZ17172.1"/>
    <property type="molecule type" value="Genomic_DNA"/>
</dbReference>
<evidence type="ECO:0000313" key="1">
    <source>
        <dbReference type="EMBL" id="TKZ17172.1"/>
    </source>
</evidence>
<organism evidence="1 2">
    <name type="scientific">Shimia litoralis</name>
    <dbReference type="NCBI Taxonomy" id="420403"/>
    <lineage>
        <taxon>Bacteria</taxon>
        <taxon>Pseudomonadati</taxon>
        <taxon>Pseudomonadota</taxon>
        <taxon>Alphaproteobacteria</taxon>
        <taxon>Rhodobacterales</taxon>
        <taxon>Roseobacteraceae</taxon>
    </lineage>
</organism>
<dbReference type="OrthoDB" id="9134286at2"/>
<dbReference type="RefSeq" id="WP_138017214.1">
    <property type="nucleotide sequence ID" value="NZ_SULI01000026.1"/>
</dbReference>
<gene>
    <name evidence="1" type="ORF">FAP39_15070</name>
</gene>
<keyword evidence="2" id="KW-1185">Reference proteome</keyword>
<reference evidence="1 2" key="1">
    <citation type="submission" date="2019-04" db="EMBL/GenBank/DDBJ databases">
        <title>Genome sequence of Pelagicola litoralis CL-ES2.</title>
        <authorList>
            <person name="Cao J."/>
        </authorList>
    </citation>
    <scope>NUCLEOTIDE SEQUENCE [LARGE SCALE GENOMIC DNA]</scope>
    <source>
        <strain evidence="1 2">CL-ES2</strain>
    </source>
</reference>
<accession>A0A4U7MVL9</accession>
<name>A0A4U7MVL9_9RHOB</name>
<dbReference type="AlphaFoldDB" id="A0A4U7MVL9"/>
<dbReference type="Proteomes" id="UP000306575">
    <property type="component" value="Unassembled WGS sequence"/>
</dbReference>
<evidence type="ECO:0000313" key="2">
    <source>
        <dbReference type="Proteomes" id="UP000306575"/>
    </source>
</evidence>
<comment type="caution">
    <text evidence="1">The sequence shown here is derived from an EMBL/GenBank/DDBJ whole genome shotgun (WGS) entry which is preliminary data.</text>
</comment>